<name>A0A086JJJ0_TOXGO</name>
<dbReference type="OrthoDB" id="10340673at2759"/>
<dbReference type="EMBL" id="AEYI02001868">
    <property type="protein sequence ID" value="KFG32308.1"/>
    <property type="molecule type" value="Genomic_DNA"/>
</dbReference>
<dbReference type="VEuPathDB" id="ToxoDB:TGP89_277800"/>
<comment type="caution">
    <text evidence="2">The sequence shown here is derived from an EMBL/GenBank/DDBJ whole genome shotgun (WGS) entry which is preliminary data.</text>
</comment>
<feature type="region of interest" description="Disordered" evidence="1">
    <location>
        <begin position="59"/>
        <end position="79"/>
    </location>
</feature>
<feature type="region of interest" description="Disordered" evidence="1">
    <location>
        <begin position="94"/>
        <end position="132"/>
    </location>
</feature>
<dbReference type="AlphaFoldDB" id="A0A086JJJ0"/>
<feature type="compositionally biased region" description="Polar residues" evidence="1">
    <location>
        <begin position="94"/>
        <end position="104"/>
    </location>
</feature>
<organism evidence="2 3">
    <name type="scientific">Toxoplasma gondii p89</name>
    <dbReference type="NCBI Taxonomy" id="943119"/>
    <lineage>
        <taxon>Eukaryota</taxon>
        <taxon>Sar</taxon>
        <taxon>Alveolata</taxon>
        <taxon>Apicomplexa</taxon>
        <taxon>Conoidasida</taxon>
        <taxon>Coccidia</taxon>
        <taxon>Eucoccidiorida</taxon>
        <taxon>Eimeriorina</taxon>
        <taxon>Sarcocystidae</taxon>
        <taxon>Toxoplasma</taxon>
    </lineage>
</organism>
<proteinExistence type="predicted"/>
<reference evidence="2 3" key="1">
    <citation type="submission" date="2014-03" db="EMBL/GenBank/DDBJ databases">
        <authorList>
            <person name="Sibley D."/>
            <person name="Venepally P."/>
            <person name="Karamycheva S."/>
            <person name="Hadjithomas M."/>
            <person name="Khan A."/>
            <person name="Brunk B."/>
            <person name="Roos D."/>
            <person name="Caler E."/>
            <person name="Lorenzi H."/>
        </authorList>
    </citation>
    <scope>NUCLEOTIDE SEQUENCE [LARGE SCALE GENOMIC DNA]</scope>
    <source>
        <strain evidence="3">p89</strain>
    </source>
</reference>
<evidence type="ECO:0000256" key="1">
    <source>
        <dbReference type="SAM" id="MobiDB-lite"/>
    </source>
</evidence>
<protein>
    <submittedName>
        <fullName evidence="2">Uncharacterized protein</fullName>
    </submittedName>
</protein>
<dbReference type="Proteomes" id="UP000028828">
    <property type="component" value="Unassembled WGS sequence"/>
</dbReference>
<accession>A0A086JJJ0</accession>
<feature type="compositionally biased region" description="Basic and acidic residues" evidence="1">
    <location>
        <begin position="105"/>
        <end position="122"/>
    </location>
</feature>
<sequence>MEPSGVVVQVDGIAALETETEDGSKRENKGNLPLIETGLSIHKDLREGTTVRSIENAEHDAAEKQGEASAEETLGRKTRALGGKGKITFAVDTAKQSPISTGESNVHERRSAIAEAKTRNTTEEALSGLPAS</sequence>
<evidence type="ECO:0000313" key="2">
    <source>
        <dbReference type="EMBL" id="KFG32308.1"/>
    </source>
</evidence>
<gene>
    <name evidence="2" type="ORF">TGP89_277800</name>
</gene>
<evidence type="ECO:0000313" key="3">
    <source>
        <dbReference type="Proteomes" id="UP000028828"/>
    </source>
</evidence>